<evidence type="ECO:0000256" key="4">
    <source>
        <dbReference type="ARBA" id="ARBA00023027"/>
    </source>
</evidence>
<gene>
    <name evidence="7" type="ordered locus">Arnit_2941</name>
</gene>
<feature type="domain" description="Fe-containing alcohol dehydrogenase-like C-terminal" evidence="6">
    <location>
        <begin position="187"/>
        <end position="342"/>
    </location>
</feature>
<dbReference type="InterPro" id="IPR035873">
    <property type="entry name" value="PhpC"/>
</dbReference>
<dbReference type="Pfam" id="PF00465">
    <property type="entry name" value="Fe-ADH"/>
    <property type="match status" value="1"/>
</dbReference>
<evidence type="ECO:0000313" key="8">
    <source>
        <dbReference type="Proteomes" id="UP000000939"/>
    </source>
</evidence>
<feature type="domain" description="Alcohol dehydrogenase iron-type/glycerol dehydrogenase GldA" evidence="5">
    <location>
        <begin position="10"/>
        <end position="176"/>
    </location>
</feature>
<dbReference type="STRING" id="572480.Arnit_2941"/>
<evidence type="ECO:0000256" key="2">
    <source>
        <dbReference type="ARBA" id="ARBA00007358"/>
    </source>
</evidence>
<dbReference type="FunFam" id="3.40.50.1970:FF:000003">
    <property type="entry name" value="Alcohol dehydrogenase, iron-containing"/>
    <property type="match status" value="1"/>
</dbReference>
<dbReference type="InterPro" id="IPR018211">
    <property type="entry name" value="ADH_Fe_CS"/>
</dbReference>
<keyword evidence="8" id="KW-1185">Reference proteome</keyword>
<dbReference type="CDD" id="cd08182">
    <property type="entry name" value="HEPD"/>
    <property type="match status" value="1"/>
</dbReference>
<evidence type="ECO:0000256" key="1">
    <source>
        <dbReference type="ARBA" id="ARBA00001962"/>
    </source>
</evidence>
<dbReference type="InterPro" id="IPR001670">
    <property type="entry name" value="ADH_Fe/GldA"/>
</dbReference>
<dbReference type="AlphaFoldDB" id="D5V7G9"/>
<sequence length="365" mass="41609">MRTNFTYYMPTKIVYEIDGIKKIDSLINKRKTLLITSEGFVTRGLIKYIKSLTSSIIDVMSNVKSHPEFNDLEFIYNKTRELDYELIVAIGGGSVLDTAKFISVKNELREFSFVKKLCKNLIEKKDYKVTPLIAIPTTSGTGSELTSWATIWDKDEKKKNSLYLPELYPEVALYDPTLTLSMPKDITLQTGLDTLSHALESIWNKNANEITIKYAVKSARLIMDNLLPLSQNLNSLEYRNNIMKACMYAGLAFSNTQTAIAHAMSYYITIEKGIPHGIACSFTLPILIDSIIGKYNFIDKALEEIFDEISSKKIRELFNSLNISVELKEYKINKDDLNKLTFSLNNNQRLDNSLISYNTINFNLD</sequence>
<keyword evidence="4" id="KW-0520">NAD</keyword>
<dbReference type="Gene3D" id="3.40.50.1970">
    <property type="match status" value="1"/>
</dbReference>
<evidence type="ECO:0000313" key="7">
    <source>
        <dbReference type="EMBL" id="ADG94589.1"/>
    </source>
</evidence>
<reference evidence="7 8" key="1">
    <citation type="journal article" date="2010" name="Stand. Genomic Sci.">
        <title>Complete genome sequence of Arcobacter nitrofigilis type strain (CI).</title>
        <authorList>
            <person name="Pati A."/>
            <person name="Gronow S."/>
            <person name="Lapidus A."/>
            <person name="Copeland A."/>
            <person name="Glavina Del Rio T."/>
            <person name="Nolan M."/>
            <person name="Lucas S."/>
            <person name="Tice H."/>
            <person name="Cheng J.F."/>
            <person name="Han C."/>
            <person name="Chertkov O."/>
            <person name="Bruce D."/>
            <person name="Tapia R."/>
            <person name="Goodwin L."/>
            <person name="Pitluck S."/>
            <person name="Liolios K."/>
            <person name="Ivanova N."/>
            <person name="Mavromatis K."/>
            <person name="Chen A."/>
            <person name="Palaniappan K."/>
            <person name="Land M."/>
            <person name="Hauser L."/>
            <person name="Chang Y.J."/>
            <person name="Jeffries C.D."/>
            <person name="Detter J.C."/>
            <person name="Rohde M."/>
            <person name="Goker M."/>
            <person name="Bristow J."/>
            <person name="Eisen J.A."/>
            <person name="Markowitz V."/>
            <person name="Hugenholtz P."/>
            <person name="Klenk H.P."/>
            <person name="Kyrpides N.C."/>
        </authorList>
    </citation>
    <scope>NUCLEOTIDE SEQUENCE [LARGE SCALE GENOMIC DNA]</scope>
    <source>
        <strain evidence="8">ATCC 33309 / DSM 7299 / CCUG 15893 / LMG 7604 / NCTC 12251 / CI</strain>
    </source>
</reference>
<dbReference type="PANTHER" id="PTHR11496:SF102">
    <property type="entry name" value="ALCOHOL DEHYDROGENASE 4"/>
    <property type="match status" value="1"/>
</dbReference>
<dbReference type="PANTHER" id="PTHR11496">
    <property type="entry name" value="ALCOHOL DEHYDROGENASE"/>
    <property type="match status" value="1"/>
</dbReference>
<dbReference type="eggNOG" id="COG1454">
    <property type="taxonomic scope" value="Bacteria"/>
</dbReference>
<dbReference type="SUPFAM" id="SSF56796">
    <property type="entry name" value="Dehydroquinate synthase-like"/>
    <property type="match status" value="1"/>
</dbReference>
<dbReference type="KEGG" id="ant:Arnit_2941"/>
<dbReference type="GO" id="GO:0046872">
    <property type="term" value="F:metal ion binding"/>
    <property type="evidence" value="ECO:0007669"/>
    <property type="project" value="InterPro"/>
</dbReference>
<comment type="cofactor">
    <cofactor evidence="1">
        <name>Fe cation</name>
        <dbReference type="ChEBI" id="CHEBI:24875"/>
    </cofactor>
</comment>
<evidence type="ECO:0000259" key="5">
    <source>
        <dbReference type="Pfam" id="PF00465"/>
    </source>
</evidence>
<accession>D5V7G9</accession>
<dbReference type="InterPro" id="IPR056798">
    <property type="entry name" value="ADH_Fe_C"/>
</dbReference>
<dbReference type="GO" id="GO:0017000">
    <property type="term" value="P:antibiotic biosynthetic process"/>
    <property type="evidence" value="ECO:0007669"/>
    <property type="project" value="InterPro"/>
</dbReference>
<dbReference type="OrthoDB" id="9778433at2"/>
<dbReference type="InterPro" id="IPR039697">
    <property type="entry name" value="Alcohol_dehydrogenase_Fe"/>
</dbReference>
<dbReference type="Gene3D" id="1.20.1090.10">
    <property type="entry name" value="Dehydroquinate synthase-like - alpha domain"/>
    <property type="match status" value="1"/>
</dbReference>
<proteinExistence type="inferred from homology"/>
<evidence type="ECO:0000259" key="6">
    <source>
        <dbReference type="Pfam" id="PF25137"/>
    </source>
</evidence>
<dbReference type="PROSITE" id="PS00913">
    <property type="entry name" value="ADH_IRON_1"/>
    <property type="match status" value="1"/>
</dbReference>
<organism evidence="7 8">
    <name type="scientific">Arcobacter nitrofigilis (strain ATCC 33309 / DSM 7299 / CCUG 15893 / LMG 7604 / NCTC 12251 / CI)</name>
    <name type="common">Campylobacter nitrofigilis</name>
    <dbReference type="NCBI Taxonomy" id="572480"/>
    <lineage>
        <taxon>Bacteria</taxon>
        <taxon>Pseudomonadati</taxon>
        <taxon>Campylobacterota</taxon>
        <taxon>Epsilonproteobacteria</taxon>
        <taxon>Campylobacterales</taxon>
        <taxon>Arcobacteraceae</taxon>
        <taxon>Arcobacter</taxon>
    </lineage>
</organism>
<dbReference type="EMBL" id="CP001999">
    <property type="protein sequence ID" value="ADG94589.1"/>
    <property type="molecule type" value="Genomic_DNA"/>
</dbReference>
<dbReference type="RefSeq" id="WP_013136734.1">
    <property type="nucleotide sequence ID" value="NC_014166.1"/>
</dbReference>
<protein>
    <submittedName>
        <fullName evidence="7">Iron-containing alcohol dehydrogenase</fullName>
    </submittedName>
</protein>
<evidence type="ECO:0000256" key="3">
    <source>
        <dbReference type="ARBA" id="ARBA00023002"/>
    </source>
</evidence>
<comment type="similarity">
    <text evidence="2">Belongs to the iron-containing alcohol dehydrogenase family.</text>
</comment>
<dbReference type="Pfam" id="PF25137">
    <property type="entry name" value="ADH_Fe_C"/>
    <property type="match status" value="1"/>
</dbReference>
<dbReference type="GO" id="GO:0004022">
    <property type="term" value="F:alcohol dehydrogenase (NAD+) activity"/>
    <property type="evidence" value="ECO:0007669"/>
    <property type="project" value="TreeGrafter"/>
</dbReference>
<keyword evidence="3" id="KW-0560">Oxidoreductase</keyword>
<name>D5V7G9_ARCNC</name>
<dbReference type="Proteomes" id="UP000000939">
    <property type="component" value="Chromosome"/>
</dbReference>
<dbReference type="HOGENOM" id="CLU_007207_0_0_7"/>